<keyword evidence="1" id="KW-0472">Membrane</keyword>
<feature type="transmembrane region" description="Helical" evidence="1">
    <location>
        <begin position="68"/>
        <end position="86"/>
    </location>
</feature>
<feature type="transmembrane region" description="Helical" evidence="1">
    <location>
        <begin position="98"/>
        <end position="118"/>
    </location>
</feature>
<dbReference type="AlphaFoldDB" id="A0A0R1ZQ30"/>
<keyword evidence="1" id="KW-1133">Transmembrane helix</keyword>
<feature type="transmembrane region" description="Helical" evidence="1">
    <location>
        <begin position="155"/>
        <end position="173"/>
    </location>
</feature>
<evidence type="ECO:0000256" key="1">
    <source>
        <dbReference type="SAM" id="Phobius"/>
    </source>
</evidence>
<reference evidence="2 3" key="1">
    <citation type="journal article" date="2015" name="Genome Announc.">
        <title>Expanding the biotechnology potential of lactobacilli through comparative genomics of 213 strains and associated genera.</title>
        <authorList>
            <person name="Sun Z."/>
            <person name="Harris H.M."/>
            <person name="McCann A."/>
            <person name="Guo C."/>
            <person name="Argimon S."/>
            <person name="Zhang W."/>
            <person name="Yang X."/>
            <person name="Jeffery I.B."/>
            <person name="Cooney J.C."/>
            <person name="Kagawa T.F."/>
            <person name="Liu W."/>
            <person name="Song Y."/>
            <person name="Salvetti E."/>
            <person name="Wrobel A."/>
            <person name="Rasinkangas P."/>
            <person name="Parkhill J."/>
            <person name="Rea M.C."/>
            <person name="O'Sullivan O."/>
            <person name="Ritari J."/>
            <person name="Douillard F.P."/>
            <person name="Paul Ross R."/>
            <person name="Yang R."/>
            <person name="Briner A.E."/>
            <person name="Felis G.E."/>
            <person name="de Vos W.M."/>
            <person name="Barrangou R."/>
            <person name="Klaenhammer T.R."/>
            <person name="Caufield P.W."/>
            <person name="Cui Y."/>
            <person name="Zhang H."/>
            <person name="O'Toole P.W."/>
        </authorList>
    </citation>
    <scope>NUCLEOTIDE SEQUENCE [LARGE SCALE GENOMIC DNA]</scope>
    <source>
        <strain evidence="2 3">DSM 20505</strain>
    </source>
</reference>
<dbReference type="RefSeq" id="WP_056975262.1">
    <property type="nucleotide sequence ID" value="NZ_AYYO01000001.1"/>
</dbReference>
<dbReference type="Proteomes" id="UP000051679">
    <property type="component" value="Unassembled WGS sequence"/>
</dbReference>
<name>A0A0R1ZQ30_9LACO</name>
<keyword evidence="3" id="KW-1185">Reference proteome</keyword>
<protein>
    <submittedName>
        <fullName evidence="2">Uncharacterized protein</fullName>
    </submittedName>
</protein>
<evidence type="ECO:0000313" key="2">
    <source>
        <dbReference type="EMBL" id="KRM56655.1"/>
    </source>
</evidence>
<gene>
    <name evidence="2" type="ORF">FC18_GL001788</name>
</gene>
<proteinExistence type="predicted"/>
<comment type="caution">
    <text evidence="2">The sequence shown here is derived from an EMBL/GenBank/DDBJ whole genome shotgun (WGS) entry which is preliminary data.</text>
</comment>
<sequence length="192" mass="21195">MKAILTVSSLSARNLDARVNAKIRLITSASNEYHVTDVQCTGGLIKTATIVCDMPANYQQHVSRWQRLLQVLQLFAAAYLGYSLYQRLPKGLLLPNDLLQLGELVLLAAGVVVGVLAVESMFPSEDTFNWWIYVTLVIVGLQVFGTDAVAAVPKLIGLGLVGAVLWFVARMAGRLVNQHTTKFDAKNHRFRR</sequence>
<dbReference type="PATRIC" id="fig|1291052.5.peg.1841"/>
<keyword evidence="1" id="KW-0812">Transmembrane</keyword>
<dbReference type="STRING" id="1291052.FC18_GL001788"/>
<dbReference type="EMBL" id="AYYO01000001">
    <property type="protein sequence ID" value="KRM56655.1"/>
    <property type="molecule type" value="Genomic_DNA"/>
</dbReference>
<evidence type="ECO:0000313" key="3">
    <source>
        <dbReference type="Proteomes" id="UP000051679"/>
    </source>
</evidence>
<accession>A0A0R1ZQ30</accession>
<organism evidence="2 3">
    <name type="scientific">Lacticaseibacillus sharpeae JCM 1186 = DSM 20505</name>
    <dbReference type="NCBI Taxonomy" id="1291052"/>
    <lineage>
        <taxon>Bacteria</taxon>
        <taxon>Bacillati</taxon>
        <taxon>Bacillota</taxon>
        <taxon>Bacilli</taxon>
        <taxon>Lactobacillales</taxon>
        <taxon>Lactobacillaceae</taxon>
        <taxon>Lacticaseibacillus</taxon>
    </lineage>
</organism>
<feature type="transmembrane region" description="Helical" evidence="1">
    <location>
        <begin position="130"/>
        <end position="149"/>
    </location>
</feature>